<dbReference type="Pfam" id="PF00793">
    <property type="entry name" value="DAHP_synth_1"/>
    <property type="match status" value="1"/>
</dbReference>
<keyword evidence="5" id="KW-1185">Reference proteome</keyword>
<dbReference type="SUPFAM" id="SSF51569">
    <property type="entry name" value="Aldolase"/>
    <property type="match status" value="1"/>
</dbReference>
<dbReference type="NCBIfam" id="NF009239">
    <property type="entry name" value="PRK12595.1"/>
    <property type="match status" value="1"/>
</dbReference>
<dbReference type="InterPro" id="IPR013785">
    <property type="entry name" value="Aldolase_TIM"/>
</dbReference>
<dbReference type="Gene3D" id="3.20.20.70">
    <property type="entry name" value="Aldolase class I"/>
    <property type="match status" value="1"/>
</dbReference>
<evidence type="ECO:0000259" key="2">
    <source>
        <dbReference type="Pfam" id="PF00793"/>
    </source>
</evidence>
<dbReference type="Proteomes" id="UP000214588">
    <property type="component" value="Unassembled WGS sequence"/>
</dbReference>
<name>A0A226BX26_9FIRM</name>
<dbReference type="OrthoDB" id="9780456at2"/>
<keyword evidence="1" id="KW-0808">Transferase</keyword>
<reference evidence="4 5" key="1">
    <citation type="submission" date="2017-06" db="EMBL/GenBank/DDBJ databases">
        <title>Draft Genome Sequence of Natranaerobius trueperi halophilic, alkalithermophilic bacteria from soda lakes.</title>
        <authorList>
            <person name="Zhao B."/>
        </authorList>
    </citation>
    <scope>NUCLEOTIDE SEQUENCE [LARGE SCALE GENOMIC DNA]</scope>
    <source>
        <strain evidence="4 5">DSM 18760</strain>
    </source>
</reference>
<dbReference type="GO" id="GO:0016740">
    <property type="term" value="F:transferase activity"/>
    <property type="evidence" value="ECO:0007669"/>
    <property type="project" value="UniProtKB-KW"/>
</dbReference>
<dbReference type="RefSeq" id="WP_089023779.1">
    <property type="nucleotide sequence ID" value="NZ_NIQC01000016.1"/>
</dbReference>
<dbReference type="PANTHER" id="PTHR43018">
    <property type="entry name" value="PHOSPHO-2-DEHYDRO-3-DEOXYHEPTONATE ALDOLASE"/>
    <property type="match status" value="1"/>
</dbReference>
<comment type="caution">
    <text evidence="4">The sequence shown here is derived from an EMBL/GenBank/DDBJ whole genome shotgun (WGS) entry which is preliminary data.</text>
</comment>
<organism evidence="4 5">
    <name type="scientific">Natranaerobius trueperi</name>
    <dbReference type="NCBI Taxonomy" id="759412"/>
    <lineage>
        <taxon>Bacteria</taxon>
        <taxon>Bacillati</taxon>
        <taxon>Bacillota</taxon>
        <taxon>Clostridia</taxon>
        <taxon>Natranaerobiales</taxon>
        <taxon>Natranaerobiaceae</taxon>
        <taxon>Natranaerobius</taxon>
    </lineage>
</organism>
<feature type="domain" description="DAHP synthase ferredoxin-like" evidence="3">
    <location>
        <begin position="1"/>
        <end position="68"/>
    </location>
</feature>
<feature type="domain" description="DAHP synthetase I/KDSA" evidence="2">
    <location>
        <begin position="84"/>
        <end position="328"/>
    </location>
</feature>
<dbReference type="AlphaFoldDB" id="A0A226BX26"/>
<dbReference type="GO" id="GO:0009073">
    <property type="term" value="P:aromatic amino acid family biosynthetic process"/>
    <property type="evidence" value="ECO:0007669"/>
    <property type="project" value="InterPro"/>
</dbReference>
<dbReference type="InterPro" id="IPR041071">
    <property type="entry name" value="DAHP_snth_FXD"/>
</dbReference>
<dbReference type="GO" id="GO:0016832">
    <property type="term" value="F:aldehyde-lyase activity"/>
    <property type="evidence" value="ECO:0007669"/>
    <property type="project" value="InterPro"/>
</dbReference>
<evidence type="ECO:0000259" key="3">
    <source>
        <dbReference type="Pfam" id="PF18152"/>
    </source>
</evidence>
<dbReference type="Pfam" id="PF18152">
    <property type="entry name" value="DAHP_snth_FXD"/>
    <property type="match status" value="1"/>
</dbReference>
<dbReference type="PANTHER" id="PTHR43018:SF2">
    <property type="entry name" value="PHOSPHO-2-DEHYDRO-3-DEOXYHEPTONATE ALDOLASE"/>
    <property type="match status" value="1"/>
</dbReference>
<dbReference type="NCBIfam" id="NF006421">
    <property type="entry name" value="PRK08673.1"/>
    <property type="match status" value="1"/>
</dbReference>
<dbReference type="NCBIfam" id="TIGR01361">
    <property type="entry name" value="DAHP_synth_Bsub"/>
    <property type="match status" value="1"/>
</dbReference>
<dbReference type="Gene3D" id="3.30.70.1140">
    <property type="entry name" value="Phospho-2-dehydro-3-deoxyheptonate aldolase, domain 1"/>
    <property type="match status" value="1"/>
</dbReference>
<sequence>MIIIINKESITDNEIEQVTLRLKNLGFNSHVSNGQSRIVIGAIGENKKDAQKALEALPYVEKIVPISKPFKLVSREFKSHDTKVAIEDLTIGENTFSIMAGPCAVENKNSLKEVAKGIKQAGGKILRGGVFKPRTSPYSFQGLGEEGLKILYEAAKENELKIVTEVMDPRQIDLVSKYANILQIGARNMQNYELLKEVGNSNKPVVLKRGMSSTVEEWLMAAEYILVRDNYQVILCERGIRTFETSTRNTLDLAAVSLVKELTHLPVIVDPSHGTGKWKLVSPMSKAALAAGADGVMVEVHQSPEEACSDGLQSLTIENFTKLTQNLQALAPHFNKRMVTN</sequence>
<dbReference type="InterPro" id="IPR006218">
    <property type="entry name" value="DAHP1/KDSA"/>
</dbReference>
<protein>
    <submittedName>
        <fullName evidence="4">3-deoxy-7-phosphoheptulonate synthase</fullName>
    </submittedName>
</protein>
<dbReference type="InterPro" id="IPR006268">
    <property type="entry name" value="DAHP_syn_2"/>
</dbReference>
<proteinExistence type="predicted"/>
<dbReference type="InterPro" id="IPR052899">
    <property type="entry name" value="Class-I_DAHP_synthase"/>
</dbReference>
<evidence type="ECO:0000313" key="4">
    <source>
        <dbReference type="EMBL" id="OWZ83556.1"/>
    </source>
</evidence>
<gene>
    <name evidence="4" type="primary">aroF</name>
    <name evidence="4" type="ORF">CDO51_08115</name>
</gene>
<evidence type="ECO:0000313" key="5">
    <source>
        <dbReference type="Proteomes" id="UP000214588"/>
    </source>
</evidence>
<dbReference type="EMBL" id="NIQC01000016">
    <property type="protein sequence ID" value="OWZ83556.1"/>
    <property type="molecule type" value="Genomic_DNA"/>
</dbReference>
<evidence type="ECO:0000256" key="1">
    <source>
        <dbReference type="ARBA" id="ARBA00022679"/>
    </source>
</evidence>
<accession>A0A226BX26</accession>